<reference evidence="1" key="1">
    <citation type="submission" date="2020-02" db="EMBL/GenBank/DDBJ databases">
        <authorList>
            <person name="Meier V. D."/>
        </authorList>
    </citation>
    <scope>NUCLEOTIDE SEQUENCE</scope>
    <source>
        <strain evidence="1">AVDCRST_MAG82</strain>
    </source>
</reference>
<gene>
    <name evidence="1" type="ORF">AVDCRST_MAG82-1203</name>
</gene>
<evidence type="ECO:0000313" key="1">
    <source>
        <dbReference type="EMBL" id="CAA9417490.1"/>
    </source>
</evidence>
<dbReference type="EMBL" id="CADCVA010000164">
    <property type="protein sequence ID" value="CAA9417490.1"/>
    <property type="molecule type" value="Genomic_DNA"/>
</dbReference>
<protein>
    <submittedName>
        <fullName evidence="1">Uncharacterized protein</fullName>
    </submittedName>
</protein>
<name>A0A6J4PJ83_9ACTN</name>
<dbReference type="AlphaFoldDB" id="A0A6J4PJ83"/>
<organism evidence="1">
    <name type="scientific">uncultured Rubrobacteraceae bacterium</name>
    <dbReference type="NCBI Taxonomy" id="349277"/>
    <lineage>
        <taxon>Bacteria</taxon>
        <taxon>Bacillati</taxon>
        <taxon>Actinomycetota</taxon>
        <taxon>Rubrobacteria</taxon>
        <taxon>Rubrobacterales</taxon>
        <taxon>Rubrobacteraceae</taxon>
        <taxon>environmental samples</taxon>
    </lineage>
</organism>
<sequence>MDETGRELTLDDLPTPPLFKLVDREGRDVFQQTEVGGERAKVGALFSDRGLAGEFSAGAAEHGMEGLSGLGPRELSDWGSVEVFALSGADFVLVVSERGAGLFHAGDVAQKAEKMAGEIPFPLYMFSDVRGEAPLITVEIEEGDVLVAALFSSPENASDFRERAAHLDLPDSLGAIEDRDGLRRHALVAREAGATYAVIDPASGLTEAIPIEELIGA</sequence>
<accession>A0A6J4PJ83</accession>
<proteinExistence type="predicted"/>